<comment type="pathway">
    <text evidence="7">Metabolic intermediate biosynthesis; chorismate biosynthesis; chorismate from D-erythrose 4-phosphate and phosphoenolpyruvate: step 5/7.</text>
</comment>
<feature type="binding site" evidence="7">
    <location>
        <position position="57"/>
    </location>
    <ligand>
        <name>substrate</name>
    </ligand>
</feature>
<dbReference type="RefSeq" id="WP_377927684.1">
    <property type="nucleotide sequence ID" value="NZ_JBHUEM010000009.1"/>
</dbReference>
<dbReference type="InterPro" id="IPR031322">
    <property type="entry name" value="Shikimate/glucono_kinase"/>
</dbReference>
<comment type="catalytic activity">
    <reaction evidence="7">
        <text>shikimate + ATP = 3-phosphoshikimate + ADP + H(+)</text>
        <dbReference type="Rhea" id="RHEA:13121"/>
        <dbReference type="ChEBI" id="CHEBI:15378"/>
        <dbReference type="ChEBI" id="CHEBI:30616"/>
        <dbReference type="ChEBI" id="CHEBI:36208"/>
        <dbReference type="ChEBI" id="CHEBI:145989"/>
        <dbReference type="ChEBI" id="CHEBI:456216"/>
        <dbReference type="EC" id="2.7.1.71"/>
    </reaction>
</comment>
<dbReference type="Proteomes" id="UP001597214">
    <property type="component" value="Unassembled WGS sequence"/>
</dbReference>
<feature type="binding site" evidence="7">
    <location>
        <position position="134"/>
    </location>
    <ligand>
        <name>substrate</name>
    </ligand>
</feature>
<feature type="binding site" evidence="7">
    <location>
        <position position="78"/>
    </location>
    <ligand>
        <name>substrate</name>
    </ligand>
</feature>
<keyword evidence="9" id="KW-1185">Reference proteome</keyword>
<dbReference type="PANTHER" id="PTHR21087">
    <property type="entry name" value="SHIKIMATE KINASE"/>
    <property type="match status" value="1"/>
</dbReference>
<comment type="cofactor">
    <cofactor evidence="7">
        <name>Mg(2+)</name>
        <dbReference type="ChEBI" id="CHEBI:18420"/>
    </cofactor>
    <text evidence="7">Binds 1 Mg(2+) ion per subunit.</text>
</comment>
<dbReference type="HAMAP" id="MF_00109">
    <property type="entry name" value="Shikimate_kinase"/>
    <property type="match status" value="1"/>
</dbReference>
<evidence type="ECO:0000256" key="1">
    <source>
        <dbReference type="ARBA" id="ARBA00022605"/>
    </source>
</evidence>
<evidence type="ECO:0000256" key="2">
    <source>
        <dbReference type="ARBA" id="ARBA00022679"/>
    </source>
</evidence>
<keyword evidence="4 7" id="KW-0418">Kinase</keyword>
<dbReference type="EMBL" id="JBHUEM010000009">
    <property type="protein sequence ID" value="MFD1736523.1"/>
    <property type="molecule type" value="Genomic_DNA"/>
</dbReference>
<comment type="function">
    <text evidence="7">Catalyzes the specific phosphorylation of the 3-hydroxyl group of shikimic acid using ATP as a cosubstrate.</text>
</comment>
<keyword evidence="2 7" id="KW-0808">Transferase</keyword>
<keyword evidence="1 7" id="KW-0028">Amino-acid biosynthesis</keyword>
<keyword evidence="3 7" id="KW-0547">Nucleotide-binding</keyword>
<evidence type="ECO:0000313" key="8">
    <source>
        <dbReference type="EMBL" id="MFD1736523.1"/>
    </source>
</evidence>
<evidence type="ECO:0000256" key="7">
    <source>
        <dbReference type="HAMAP-Rule" id="MF_00109"/>
    </source>
</evidence>
<dbReference type="EC" id="2.7.1.71" evidence="7"/>
<keyword evidence="7" id="KW-0963">Cytoplasm</keyword>
<keyword evidence="7" id="KW-0479">Metal-binding</keyword>
<gene>
    <name evidence="7" type="primary">aroK</name>
    <name evidence="8" type="ORF">ACFSCX_08085</name>
</gene>
<dbReference type="Gene3D" id="3.40.50.300">
    <property type="entry name" value="P-loop containing nucleotide triphosphate hydrolases"/>
    <property type="match status" value="1"/>
</dbReference>
<evidence type="ECO:0000256" key="3">
    <source>
        <dbReference type="ARBA" id="ARBA00022741"/>
    </source>
</evidence>
<evidence type="ECO:0000256" key="4">
    <source>
        <dbReference type="ARBA" id="ARBA00022777"/>
    </source>
</evidence>
<dbReference type="InterPro" id="IPR027417">
    <property type="entry name" value="P-loop_NTPase"/>
</dbReference>
<keyword evidence="5 7" id="KW-0067">ATP-binding</keyword>
<evidence type="ECO:0000313" key="9">
    <source>
        <dbReference type="Proteomes" id="UP001597214"/>
    </source>
</evidence>
<feature type="binding site" evidence="7">
    <location>
        <begin position="11"/>
        <end position="16"/>
    </location>
    <ligand>
        <name>ATP</name>
        <dbReference type="ChEBI" id="CHEBI:30616"/>
    </ligand>
</feature>
<comment type="subunit">
    <text evidence="7">Monomer.</text>
</comment>
<sequence length="165" mass="19102">MKSIYLTGFMGSGKTTIGKQLSSKLHLPVMDTDEEISRKEGLSVRTLFEKYGEDYFRSLETSILKTIPKEDMIVTTGGGMVVREENRKWMLQNGIVFYLQCEFDKLWSRLEKDETRPLVLNQQKEAVKKIYISRQELYKEGSIVIHTTNQSVDEVVDEIVSRVKK</sequence>
<evidence type="ECO:0000256" key="5">
    <source>
        <dbReference type="ARBA" id="ARBA00022840"/>
    </source>
</evidence>
<protein>
    <recommendedName>
        <fullName evidence="7">Shikimate kinase</fullName>
        <shortName evidence="7">SK</shortName>
        <ecNumber evidence="7">2.7.1.71</ecNumber>
    </recommendedName>
</protein>
<comment type="similarity">
    <text evidence="7">Belongs to the shikimate kinase family.</text>
</comment>
<dbReference type="PRINTS" id="PR01100">
    <property type="entry name" value="SHIKIMTKNASE"/>
</dbReference>
<reference evidence="9" key="1">
    <citation type="journal article" date="2019" name="Int. J. Syst. Evol. Microbiol.">
        <title>The Global Catalogue of Microorganisms (GCM) 10K type strain sequencing project: providing services to taxonomists for standard genome sequencing and annotation.</title>
        <authorList>
            <consortium name="The Broad Institute Genomics Platform"/>
            <consortium name="The Broad Institute Genome Sequencing Center for Infectious Disease"/>
            <person name="Wu L."/>
            <person name="Ma J."/>
        </authorList>
    </citation>
    <scope>NUCLEOTIDE SEQUENCE [LARGE SCALE GENOMIC DNA]</scope>
    <source>
        <strain evidence="9">CCUG 49339</strain>
    </source>
</reference>
<dbReference type="GO" id="GO:0016301">
    <property type="term" value="F:kinase activity"/>
    <property type="evidence" value="ECO:0007669"/>
    <property type="project" value="UniProtKB-KW"/>
</dbReference>
<proteinExistence type="inferred from homology"/>
<feature type="binding site" evidence="7">
    <location>
        <position position="150"/>
    </location>
    <ligand>
        <name>ATP</name>
        <dbReference type="ChEBI" id="CHEBI:30616"/>
    </ligand>
</feature>
<feature type="binding site" evidence="7">
    <location>
        <position position="33"/>
    </location>
    <ligand>
        <name>substrate</name>
    </ligand>
</feature>
<dbReference type="SUPFAM" id="SSF52540">
    <property type="entry name" value="P-loop containing nucleoside triphosphate hydrolases"/>
    <property type="match status" value="1"/>
</dbReference>
<dbReference type="PANTHER" id="PTHR21087:SF16">
    <property type="entry name" value="SHIKIMATE KINASE 1, CHLOROPLASTIC"/>
    <property type="match status" value="1"/>
</dbReference>
<evidence type="ECO:0000256" key="6">
    <source>
        <dbReference type="ARBA" id="ARBA00023141"/>
    </source>
</evidence>
<accession>A0ABW4LPB3</accession>
<dbReference type="InterPro" id="IPR000623">
    <property type="entry name" value="Shikimate_kinase/TSH1"/>
</dbReference>
<dbReference type="CDD" id="cd00464">
    <property type="entry name" value="SK"/>
    <property type="match status" value="1"/>
</dbReference>
<dbReference type="Pfam" id="PF01202">
    <property type="entry name" value="SKI"/>
    <property type="match status" value="1"/>
</dbReference>
<comment type="caution">
    <text evidence="8">The sequence shown here is derived from an EMBL/GenBank/DDBJ whole genome shotgun (WGS) entry which is preliminary data.</text>
</comment>
<feature type="binding site" evidence="7">
    <location>
        <position position="116"/>
    </location>
    <ligand>
        <name>ATP</name>
        <dbReference type="ChEBI" id="CHEBI:30616"/>
    </ligand>
</feature>
<organism evidence="8 9">
    <name type="scientific">Bacillus salitolerans</name>
    <dbReference type="NCBI Taxonomy" id="1437434"/>
    <lineage>
        <taxon>Bacteria</taxon>
        <taxon>Bacillati</taxon>
        <taxon>Bacillota</taxon>
        <taxon>Bacilli</taxon>
        <taxon>Bacillales</taxon>
        <taxon>Bacillaceae</taxon>
        <taxon>Bacillus</taxon>
    </lineage>
</organism>
<keyword evidence="6 7" id="KW-0057">Aromatic amino acid biosynthesis</keyword>
<feature type="binding site" evidence="7">
    <location>
        <position position="15"/>
    </location>
    <ligand>
        <name>Mg(2+)</name>
        <dbReference type="ChEBI" id="CHEBI:18420"/>
    </ligand>
</feature>
<keyword evidence="7" id="KW-0460">Magnesium</keyword>
<comment type="subcellular location">
    <subcellularLocation>
        <location evidence="7">Cytoplasm</location>
    </subcellularLocation>
</comment>
<name>A0ABW4LPB3_9BACI</name>